<dbReference type="Pfam" id="PF04339">
    <property type="entry name" value="FemAB_like"/>
    <property type="match status" value="1"/>
</dbReference>
<dbReference type="InterPro" id="IPR016181">
    <property type="entry name" value="Acyl_CoA_acyltransferase"/>
</dbReference>
<protein>
    <recommendedName>
        <fullName evidence="3">Acyl-CoA N-acyltransferase</fullName>
    </recommendedName>
</protein>
<dbReference type="PANTHER" id="PTHR47017">
    <property type="entry name" value="ACYL-COA"/>
    <property type="match status" value="1"/>
</dbReference>
<evidence type="ECO:0000313" key="1">
    <source>
        <dbReference type="EMBL" id="KAH7444820.1"/>
    </source>
</evidence>
<accession>A0A8T2VCA2</accession>
<keyword evidence="2" id="KW-1185">Reference proteome</keyword>
<reference evidence="1" key="1">
    <citation type="submission" date="2021-08" db="EMBL/GenBank/DDBJ databases">
        <title>WGS assembly of Ceratopteris richardii.</title>
        <authorList>
            <person name="Marchant D.B."/>
            <person name="Chen G."/>
            <person name="Jenkins J."/>
            <person name="Shu S."/>
            <person name="Leebens-Mack J."/>
            <person name="Grimwood J."/>
            <person name="Schmutz J."/>
            <person name="Soltis P."/>
            <person name="Soltis D."/>
            <person name="Chen Z.-H."/>
        </authorList>
    </citation>
    <scope>NUCLEOTIDE SEQUENCE</scope>
    <source>
        <strain evidence="1">Whitten #5841</strain>
        <tissue evidence="1">Leaf</tissue>
    </source>
</reference>
<sequence>MAGSTAASSAITLPHDVGSFHLSSCKKKMIATFGCSWRQYSSPRLTISFSSQPHTQPITEDGEKTEANSSILVSVVSSISAIQAEDWDRCAIDSSGTDSLNPFLLHAFLSSLEDSGSATAERGWSPQHLVARDENGGVLGVVPLYLKSHSYGEYVFDHSWANAYHHFGRSYYPKLQSCVPFTPVTGPRILLRNGPLKEDVDNGILRCMKELAHQFKVSSLHVTFPTEEEWKKMGDLGFLQRIGIQYHWLNQGYERFDDYLMALKQSKRKTIRQERKKVQAQGLSLKRLRGDDIKAHHWDAFYQFYRNTTDNKWGQAYLNREFFHLLGSRMGDRILLIMAEDQQEPVAGALNVIGGDTLFGRLWGCHPRTYFPNLHFETCYYQAIEAAIEWGLKKVEAGAQGEHKIQRGYMPTTTYSAHYFPDVMFKHAVQQFLKQESSQVHFTKELLTFSGPFKEQNIVQ</sequence>
<dbReference type="Gene3D" id="3.40.630.30">
    <property type="match status" value="1"/>
</dbReference>
<dbReference type="AlphaFoldDB" id="A0A8T2VCA2"/>
<organism evidence="1 2">
    <name type="scientific">Ceratopteris richardii</name>
    <name type="common">Triangle waterfern</name>
    <dbReference type="NCBI Taxonomy" id="49495"/>
    <lineage>
        <taxon>Eukaryota</taxon>
        <taxon>Viridiplantae</taxon>
        <taxon>Streptophyta</taxon>
        <taxon>Embryophyta</taxon>
        <taxon>Tracheophyta</taxon>
        <taxon>Polypodiopsida</taxon>
        <taxon>Polypodiidae</taxon>
        <taxon>Polypodiales</taxon>
        <taxon>Pteridineae</taxon>
        <taxon>Pteridaceae</taxon>
        <taxon>Parkerioideae</taxon>
        <taxon>Ceratopteris</taxon>
    </lineage>
</organism>
<evidence type="ECO:0000313" key="2">
    <source>
        <dbReference type="Proteomes" id="UP000825935"/>
    </source>
</evidence>
<dbReference type="SUPFAM" id="SSF55729">
    <property type="entry name" value="Acyl-CoA N-acyltransferases (Nat)"/>
    <property type="match status" value="1"/>
</dbReference>
<proteinExistence type="predicted"/>
<dbReference type="InterPro" id="IPR007434">
    <property type="entry name" value="FemAB-like"/>
</dbReference>
<dbReference type="EMBL" id="CM035407">
    <property type="protein sequence ID" value="KAH7444820.1"/>
    <property type="molecule type" value="Genomic_DNA"/>
</dbReference>
<gene>
    <name evidence="1" type="ORF">KP509_02G093500</name>
</gene>
<comment type="caution">
    <text evidence="1">The sequence shown here is derived from an EMBL/GenBank/DDBJ whole genome shotgun (WGS) entry which is preliminary data.</text>
</comment>
<evidence type="ECO:0008006" key="3">
    <source>
        <dbReference type="Google" id="ProtNLM"/>
    </source>
</evidence>
<name>A0A8T2VCA2_CERRI</name>
<dbReference type="OMA" id="PLYLKGH"/>
<dbReference type="PANTHER" id="PTHR47017:SF1">
    <property type="entry name" value="ACYL-COA"/>
    <property type="match status" value="1"/>
</dbReference>
<dbReference type="OrthoDB" id="1946at2759"/>
<dbReference type="Proteomes" id="UP000825935">
    <property type="component" value="Chromosome 2"/>
</dbReference>